<feature type="non-terminal residue" evidence="1">
    <location>
        <position position="91"/>
    </location>
</feature>
<protein>
    <submittedName>
        <fullName evidence="1">Uncharacterized protein</fullName>
    </submittedName>
</protein>
<evidence type="ECO:0000313" key="2">
    <source>
        <dbReference type="Proteomes" id="UP000325440"/>
    </source>
</evidence>
<dbReference type="PROSITE" id="PS51257">
    <property type="entry name" value="PROKAR_LIPOPROTEIN"/>
    <property type="match status" value="1"/>
</dbReference>
<accession>A0A5E4MWS7</accession>
<gene>
    <name evidence="1" type="ORF">CINCED_3A011372</name>
</gene>
<proteinExistence type="predicted"/>
<organism evidence="1 2">
    <name type="scientific">Cinara cedri</name>
    <dbReference type="NCBI Taxonomy" id="506608"/>
    <lineage>
        <taxon>Eukaryota</taxon>
        <taxon>Metazoa</taxon>
        <taxon>Ecdysozoa</taxon>
        <taxon>Arthropoda</taxon>
        <taxon>Hexapoda</taxon>
        <taxon>Insecta</taxon>
        <taxon>Pterygota</taxon>
        <taxon>Neoptera</taxon>
        <taxon>Paraneoptera</taxon>
        <taxon>Hemiptera</taxon>
        <taxon>Sternorrhyncha</taxon>
        <taxon>Aphidomorpha</taxon>
        <taxon>Aphidoidea</taxon>
        <taxon>Aphididae</taxon>
        <taxon>Lachninae</taxon>
        <taxon>Cinara</taxon>
    </lineage>
</organism>
<dbReference type="Proteomes" id="UP000325440">
    <property type="component" value="Unassembled WGS sequence"/>
</dbReference>
<name>A0A5E4MWS7_9HEMI</name>
<sequence length="91" mass="10016">MENTGHKAEPFAEAILSTLNNSAYSLNLIGSCAELVNCDSKKQLTRTKGSGLLRNLNNFETPFITSLWCDILQIFNHASKKLQSTQLDLGS</sequence>
<keyword evidence="2" id="KW-1185">Reference proteome</keyword>
<reference evidence="1 2" key="1">
    <citation type="submission" date="2019-08" db="EMBL/GenBank/DDBJ databases">
        <authorList>
            <person name="Alioto T."/>
            <person name="Alioto T."/>
            <person name="Gomez Garrido J."/>
        </authorList>
    </citation>
    <scope>NUCLEOTIDE SEQUENCE [LARGE SCALE GENOMIC DNA]</scope>
</reference>
<dbReference type="AlphaFoldDB" id="A0A5E4MWS7"/>
<evidence type="ECO:0000313" key="1">
    <source>
        <dbReference type="EMBL" id="VVC35196.1"/>
    </source>
</evidence>
<dbReference type="EMBL" id="CABPRJ010001102">
    <property type="protein sequence ID" value="VVC35196.1"/>
    <property type="molecule type" value="Genomic_DNA"/>
</dbReference>